<sequence>MRESDLYSHTEGSTLMNKSELIEALATKAELSKAAAGRALDVLIEEIVTAVSKGDTVQLVGFGTFKSAARAAREGKNPKTGEKLKIKATTVPKFTAGANFKEKVANKGKAKKK</sequence>
<keyword evidence="2" id="KW-0226">DNA condensation</keyword>
<dbReference type="GO" id="GO:0003677">
    <property type="term" value="F:DNA binding"/>
    <property type="evidence" value="ECO:0007669"/>
    <property type="project" value="UniProtKB-KW"/>
</dbReference>
<dbReference type="AlphaFoldDB" id="A0AA49J0B6"/>
<evidence type="ECO:0000313" key="5">
    <source>
        <dbReference type="EMBL" id="WIM06271.1"/>
    </source>
</evidence>
<dbReference type="GO" id="GO:0030261">
    <property type="term" value="P:chromosome condensation"/>
    <property type="evidence" value="ECO:0007669"/>
    <property type="project" value="UniProtKB-KW"/>
</dbReference>
<gene>
    <name evidence="5" type="ORF">OHM77_02975</name>
</gene>
<evidence type="ECO:0000256" key="4">
    <source>
        <dbReference type="RuleBase" id="RU003939"/>
    </source>
</evidence>
<dbReference type="PROSITE" id="PS00045">
    <property type="entry name" value="HISTONE_LIKE"/>
    <property type="match status" value="1"/>
</dbReference>
<dbReference type="GO" id="GO:0030527">
    <property type="term" value="F:structural constituent of chromatin"/>
    <property type="evidence" value="ECO:0007669"/>
    <property type="project" value="InterPro"/>
</dbReference>
<dbReference type="KEGG" id="npv:OHM77_02975"/>
<dbReference type="PANTHER" id="PTHR33175:SF3">
    <property type="entry name" value="DNA-BINDING PROTEIN HU-BETA"/>
    <property type="match status" value="1"/>
</dbReference>
<name>A0AA49J0B6_9PROT</name>
<dbReference type="PRINTS" id="PR01727">
    <property type="entry name" value="DNABINDINGHU"/>
</dbReference>
<keyword evidence="3 5" id="KW-0238">DNA-binding</keyword>
<dbReference type="CDD" id="cd13831">
    <property type="entry name" value="HU"/>
    <property type="match status" value="1"/>
</dbReference>
<dbReference type="Gene3D" id="4.10.520.10">
    <property type="entry name" value="IHF-like DNA-binding proteins"/>
    <property type="match status" value="1"/>
</dbReference>
<comment type="similarity">
    <text evidence="1 4">Belongs to the bacterial histone-like protein family.</text>
</comment>
<evidence type="ECO:0000256" key="2">
    <source>
        <dbReference type="ARBA" id="ARBA00023067"/>
    </source>
</evidence>
<dbReference type="InterPro" id="IPR010992">
    <property type="entry name" value="IHF-like_DNA-bd_dom_sf"/>
</dbReference>
<dbReference type="EMBL" id="CP107246">
    <property type="protein sequence ID" value="WIM06271.1"/>
    <property type="molecule type" value="Genomic_DNA"/>
</dbReference>
<dbReference type="SMART" id="SM00411">
    <property type="entry name" value="BHL"/>
    <property type="match status" value="1"/>
</dbReference>
<accession>A0AA49J0B6</accession>
<dbReference type="PANTHER" id="PTHR33175">
    <property type="entry name" value="DNA-BINDING PROTEIN HU"/>
    <property type="match status" value="1"/>
</dbReference>
<reference evidence="5" key="1">
    <citation type="journal article" date="2023" name="Nat. Microbiol.">
        <title>Enrichment and characterization of a nitric oxide-reducing microbial community in a continuous bioreactor.</title>
        <authorList>
            <person name="Garrido-Amador P."/>
            <person name="Stortenbeker N."/>
            <person name="Wessels H.J.C.T."/>
            <person name="Speth D.R."/>
            <person name="Garcia-Heredia I."/>
            <person name="Kartal B."/>
        </authorList>
    </citation>
    <scope>NUCLEOTIDE SEQUENCE</scope>
    <source>
        <strain evidence="5">MAG1</strain>
    </source>
</reference>
<dbReference type="Pfam" id="PF00216">
    <property type="entry name" value="Bac_DNA_binding"/>
    <property type="match status" value="1"/>
</dbReference>
<dbReference type="InterPro" id="IPR020816">
    <property type="entry name" value="Histone-like_DNA-bd_CS"/>
</dbReference>
<dbReference type="SUPFAM" id="SSF47729">
    <property type="entry name" value="IHF-like DNA-binding proteins"/>
    <property type="match status" value="1"/>
</dbReference>
<organism evidence="5">
    <name type="scientific">Candidatus Nitricoxidivorans perseverans</name>
    <dbReference type="NCBI Taxonomy" id="2975601"/>
    <lineage>
        <taxon>Bacteria</taxon>
        <taxon>Pseudomonadati</taxon>
        <taxon>Pseudomonadota</taxon>
        <taxon>Betaproteobacteria</taxon>
        <taxon>Nitrosomonadales</taxon>
        <taxon>Sterolibacteriaceae</taxon>
        <taxon>Candidatus Nitricoxidivorans</taxon>
    </lineage>
</organism>
<proteinExistence type="inferred from homology"/>
<evidence type="ECO:0000256" key="1">
    <source>
        <dbReference type="ARBA" id="ARBA00010529"/>
    </source>
</evidence>
<dbReference type="GO" id="GO:0005829">
    <property type="term" value="C:cytosol"/>
    <property type="evidence" value="ECO:0007669"/>
    <property type="project" value="TreeGrafter"/>
</dbReference>
<evidence type="ECO:0000256" key="3">
    <source>
        <dbReference type="ARBA" id="ARBA00023125"/>
    </source>
</evidence>
<dbReference type="InterPro" id="IPR000119">
    <property type="entry name" value="Hist_DNA-bd"/>
</dbReference>
<dbReference type="Proteomes" id="UP001234916">
    <property type="component" value="Chromosome"/>
</dbReference>
<protein>
    <submittedName>
        <fullName evidence="5">HU family DNA-binding protein</fullName>
    </submittedName>
</protein>